<reference evidence="2" key="1">
    <citation type="journal article" date="2023" name="Mol. Phylogenet. Evol.">
        <title>Genome-scale phylogeny and comparative genomics of the fungal order Sordariales.</title>
        <authorList>
            <person name="Hensen N."/>
            <person name="Bonometti L."/>
            <person name="Westerberg I."/>
            <person name="Brannstrom I.O."/>
            <person name="Guillou S."/>
            <person name="Cros-Aarteil S."/>
            <person name="Calhoun S."/>
            <person name="Haridas S."/>
            <person name="Kuo A."/>
            <person name="Mondo S."/>
            <person name="Pangilinan J."/>
            <person name="Riley R."/>
            <person name="LaButti K."/>
            <person name="Andreopoulos B."/>
            <person name="Lipzen A."/>
            <person name="Chen C."/>
            <person name="Yan M."/>
            <person name="Daum C."/>
            <person name="Ng V."/>
            <person name="Clum A."/>
            <person name="Steindorff A."/>
            <person name="Ohm R.A."/>
            <person name="Martin F."/>
            <person name="Silar P."/>
            <person name="Natvig D.O."/>
            <person name="Lalanne C."/>
            <person name="Gautier V."/>
            <person name="Ament-Velasquez S.L."/>
            <person name="Kruys A."/>
            <person name="Hutchinson M.I."/>
            <person name="Powell A.J."/>
            <person name="Barry K."/>
            <person name="Miller A.N."/>
            <person name="Grigoriev I.V."/>
            <person name="Debuchy R."/>
            <person name="Gladieux P."/>
            <person name="Hiltunen Thoren M."/>
            <person name="Johannesson H."/>
        </authorList>
    </citation>
    <scope>NUCLEOTIDE SEQUENCE</scope>
    <source>
        <strain evidence="2">SMH4131-1</strain>
    </source>
</reference>
<protein>
    <submittedName>
        <fullName evidence="2">Uncharacterized protein</fullName>
    </submittedName>
</protein>
<evidence type="ECO:0000313" key="3">
    <source>
        <dbReference type="Proteomes" id="UP001286456"/>
    </source>
</evidence>
<dbReference type="Proteomes" id="UP001286456">
    <property type="component" value="Unassembled WGS sequence"/>
</dbReference>
<dbReference type="AlphaFoldDB" id="A0AAE0IHI5"/>
<name>A0AAE0IHI5_9PEZI</name>
<feature type="compositionally biased region" description="Basic and acidic residues" evidence="1">
    <location>
        <begin position="106"/>
        <end position="120"/>
    </location>
</feature>
<sequence length="120" mass="13039">MPTSPPATPTGRSKTSQRTRLALARLMTGRGCSGIILPSAPLARTGTVHTETALQYNSAASVRANQTTRARRFNMSNDPTVRRLLPQSSQMGAFSFAPPAYQQPRESQKSVLNRDEPTPN</sequence>
<comment type="caution">
    <text evidence="2">The sequence shown here is derived from an EMBL/GenBank/DDBJ whole genome shotgun (WGS) entry which is preliminary data.</text>
</comment>
<organism evidence="2 3">
    <name type="scientific">Cercophora scortea</name>
    <dbReference type="NCBI Taxonomy" id="314031"/>
    <lineage>
        <taxon>Eukaryota</taxon>
        <taxon>Fungi</taxon>
        <taxon>Dikarya</taxon>
        <taxon>Ascomycota</taxon>
        <taxon>Pezizomycotina</taxon>
        <taxon>Sordariomycetes</taxon>
        <taxon>Sordariomycetidae</taxon>
        <taxon>Sordariales</taxon>
        <taxon>Lasiosphaeriaceae</taxon>
        <taxon>Cercophora</taxon>
    </lineage>
</organism>
<gene>
    <name evidence="2" type="ORF">B0T19DRAFT_239591</name>
</gene>
<proteinExistence type="predicted"/>
<evidence type="ECO:0000313" key="2">
    <source>
        <dbReference type="EMBL" id="KAK3324837.1"/>
    </source>
</evidence>
<evidence type="ECO:0000256" key="1">
    <source>
        <dbReference type="SAM" id="MobiDB-lite"/>
    </source>
</evidence>
<reference evidence="2" key="2">
    <citation type="submission" date="2023-06" db="EMBL/GenBank/DDBJ databases">
        <authorList>
            <consortium name="Lawrence Berkeley National Laboratory"/>
            <person name="Haridas S."/>
            <person name="Hensen N."/>
            <person name="Bonometti L."/>
            <person name="Westerberg I."/>
            <person name="Brannstrom I.O."/>
            <person name="Guillou S."/>
            <person name="Cros-Aarteil S."/>
            <person name="Calhoun S."/>
            <person name="Kuo A."/>
            <person name="Mondo S."/>
            <person name="Pangilinan J."/>
            <person name="Riley R."/>
            <person name="Labutti K."/>
            <person name="Andreopoulos B."/>
            <person name="Lipzen A."/>
            <person name="Chen C."/>
            <person name="Yanf M."/>
            <person name="Daum C."/>
            <person name="Ng V."/>
            <person name="Clum A."/>
            <person name="Steindorff A."/>
            <person name="Ohm R."/>
            <person name="Martin F."/>
            <person name="Silar P."/>
            <person name="Natvig D."/>
            <person name="Lalanne C."/>
            <person name="Gautier V."/>
            <person name="Ament-Velasquez S.L."/>
            <person name="Kruys A."/>
            <person name="Hutchinson M.I."/>
            <person name="Powell A.J."/>
            <person name="Barry K."/>
            <person name="Miller A.N."/>
            <person name="Grigoriev I.V."/>
            <person name="Debuchy R."/>
            <person name="Gladieux P."/>
            <person name="Thoren M.H."/>
            <person name="Johannesson H."/>
        </authorList>
    </citation>
    <scope>NUCLEOTIDE SEQUENCE</scope>
    <source>
        <strain evidence="2">SMH4131-1</strain>
    </source>
</reference>
<feature type="region of interest" description="Disordered" evidence="1">
    <location>
        <begin position="60"/>
        <end position="120"/>
    </location>
</feature>
<keyword evidence="3" id="KW-1185">Reference proteome</keyword>
<feature type="compositionally biased region" description="Polar residues" evidence="1">
    <location>
        <begin position="60"/>
        <end position="79"/>
    </location>
</feature>
<accession>A0AAE0IHI5</accession>
<dbReference type="EMBL" id="JAUEPO010000004">
    <property type="protein sequence ID" value="KAK3324837.1"/>
    <property type="molecule type" value="Genomic_DNA"/>
</dbReference>